<evidence type="ECO:0000313" key="10">
    <source>
        <dbReference type="Proteomes" id="UP000076078"/>
    </source>
</evidence>
<dbReference type="PANTHER" id="PTHR12246">
    <property type="entry name" value="PALMITOYLTRANSFERASE ZDHHC16"/>
    <property type="match status" value="1"/>
</dbReference>
<name>A0A151ZJ61_TIELA</name>
<keyword evidence="10" id="KW-1185">Reference proteome</keyword>
<proteinExistence type="inferred from homology"/>
<keyword evidence="6 7" id="KW-0012">Acyltransferase</keyword>
<gene>
    <name evidence="9" type="ORF">DLAC_04914</name>
</gene>
<comment type="domain">
    <text evidence="7">The DHHC domain is required for palmitoyltransferase activity.</text>
</comment>
<dbReference type="EMBL" id="LODT01000023">
    <property type="protein sequence ID" value="KYQ94013.1"/>
    <property type="molecule type" value="Genomic_DNA"/>
</dbReference>
<dbReference type="OrthoDB" id="331948at2759"/>
<reference evidence="9 10" key="1">
    <citation type="submission" date="2015-12" db="EMBL/GenBank/DDBJ databases">
        <title>Dictyostelia acquired genes for synthesis and detection of signals that induce cell-type specialization by lateral gene transfer from prokaryotes.</title>
        <authorList>
            <person name="Gloeckner G."/>
            <person name="Schaap P."/>
        </authorList>
    </citation>
    <scope>NUCLEOTIDE SEQUENCE [LARGE SCALE GENOMIC DNA]</scope>
    <source>
        <strain evidence="9 10">TK</strain>
    </source>
</reference>
<dbReference type="AlphaFoldDB" id="A0A151ZJ61"/>
<evidence type="ECO:0000256" key="4">
    <source>
        <dbReference type="ARBA" id="ARBA00022989"/>
    </source>
</evidence>
<evidence type="ECO:0000256" key="5">
    <source>
        <dbReference type="ARBA" id="ARBA00023136"/>
    </source>
</evidence>
<keyword evidence="3 7" id="KW-0812">Transmembrane</keyword>
<evidence type="ECO:0000256" key="7">
    <source>
        <dbReference type="RuleBase" id="RU079119"/>
    </source>
</evidence>
<dbReference type="GO" id="GO:0016020">
    <property type="term" value="C:membrane"/>
    <property type="evidence" value="ECO:0007669"/>
    <property type="project" value="UniProtKB-SubCell"/>
</dbReference>
<dbReference type="GO" id="GO:0019706">
    <property type="term" value="F:protein-cysteine S-palmitoyltransferase activity"/>
    <property type="evidence" value="ECO:0007669"/>
    <property type="project" value="UniProtKB-EC"/>
</dbReference>
<organism evidence="9 10">
    <name type="scientific">Tieghemostelium lacteum</name>
    <name type="common">Slime mold</name>
    <name type="synonym">Dictyostelium lacteum</name>
    <dbReference type="NCBI Taxonomy" id="361077"/>
    <lineage>
        <taxon>Eukaryota</taxon>
        <taxon>Amoebozoa</taxon>
        <taxon>Evosea</taxon>
        <taxon>Eumycetozoa</taxon>
        <taxon>Dictyostelia</taxon>
        <taxon>Dictyosteliales</taxon>
        <taxon>Raperosteliaceae</taxon>
        <taxon>Tieghemostelium</taxon>
    </lineage>
</organism>
<feature type="transmembrane region" description="Helical" evidence="7">
    <location>
        <begin position="57"/>
        <end position="79"/>
    </location>
</feature>
<dbReference type="PROSITE" id="PS50216">
    <property type="entry name" value="DHHC"/>
    <property type="match status" value="1"/>
</dbReference>
<protein>
    <recommendedName>
        <fullName evidence="7">Palmitoyltransferase</fullName>
        <ecNumber evidence="7">2.3.1.225</ecNumber>
    </recommendedName>
</protein>
<evidence type="ECO:0000256" key="1">
    <source>
        <dbReference type="ARBA" id="ARBA00004141"/>
    </source>
</evidence>
<dbReference type="STRING" id="361077.A0A151ZJ61"/>
<dbReference type="InParanoid" id="A0A151ZJ61"/>
<dbReference type="InterPro" id="IPR039859">
    <property type="entry name" value="PFA4/ZDH16/20/ERF2-like"/>
</dbReference>
<comment type="similarity">
    <text evidence="7">Belongs to the DHHC palmitoyltransferase family.</text>
</comment>
<evidence type="ECO:0000256" key="6">
    <source>
        <dbReference type="ARBA" id="ARBA00023315"/>
    </source>
</evidence>
<feature type="transmembrane region" description="Helical" evidence="7">
    <location>
        <begin position="20"/>
        <end position="45"/>
    </location>
</feature>
<dbReference type="EC" id="2.3.1.225" evidence="7"/>
<keyword evidence="5 7" id="KW-0472">Membrane</keyword>
<dbReference type="Pfam" id="PF01529">
    <property type="entry name" value="DHHC"/>
    <property type="match status" value="1"/>
</dbReference>
<dbReference type="Proteomes" id="UP000076078">
    <property type="component" value="Unassembled WGS sequence"/>
</dbReference>
<evidence type="ECO:0000256" key="3">
    <source>
        <dbReference type="ARBA" id="ARBA00022692"/>
    </source>
</evidence>
<dbReference type="InterPro" id="IPR001594">
    <property type="entry name" value="Palmitoyltrfase_DHHC"/>
</dbReference>
<comment type="catalytic activity">
    <reaction evidence="7">
        <text>L-cysteinyl-[protein] + hexadecanoyl-CoA = S-hexadecanoyl-L-cysteinyl-[protein] + CoA</text>
        <dbReference type="Rhea" id="RHEA:36683"/>
        <dbReference type="Rhea" id="RHEA-COMP:10131"/>
        <dbReference type="Rhea" id="RHEA-COMP:11032"/>
        <dbReference type="ChEBI" id="CHEBI:29950"/>
        <dbReference type="ChEBI" id="CHEBI:57287"/>
        <dbReference type="ChEBI" id="CHEBI:57379"/>
        <dbReference type="ChEBI" id="CHEBI:74151"/>
        <dbReference type="EC" id="2.3.1.225"/>
    </reaction>
</comment>
<comment type="caution">
    <text evidence="9">The sequence shown here is derived from an EMBL/GenBank/DDBJ whole genome shotgun (WGS) entry which is preliminary data.</text>
</comment>
<evidence type="ECO:0000256" key="2">
    <source>
        <dbReference type="ARBA" id="ARBA00022679"/>
    </source>
</evidence>
<sequence length="179" mass="20338">MGSNIVFLDFEEISKFIQRLAGPAFVGAGTGLISLIAYTYFAVILPSTSDLRGGYLLYYNIDFILDLLLSIFIVFNIYFNYYKTISTDPGSPTFPTISVSDEIQEEIDLDLLNPSSSSSSSSSINDHSLNITTKWKYCKKCERPKPPRCHHCKICDKCVLKMDHHCPWMANCKYIFFIL</sequence>
<feature type="domain" description="Palmitoyltransferase DHHC" evidence="8">
    <location>
        <begin position="133"/>
        <end position="172"/>
    </location>
</feature>
<evidence type="ECO:0000313" key="9">
    <source>
        <dbReference type="EMBL" id="KYQ94013.1"/>
    </source>
</evidence>
<dbReference type="OMA" id="MANCKYI"/>
<accession>A0A151ZJ61</accession>
<keyword evidence="2 7" id="KW-0808">Transferase</keyword>
<keyword evidence="4 7" id="KW-1133">Transmembrane helix</keyword>
<comment type="subcellular location">
    <subcellularLocation>
        <location evidence="1">Membrane</location>
        <topology evidence="1">Multi-pass membrane protein</topology>
    </subcellularLocation>
</comment>
<evidence type="ECO:0000259" key="8">
    <source>
        <dbReference type="Pfam" id="PF01529"/>
    </source>
</evidence>